<proteinExistence type="predicted"/>
<evidence type="ECO:0000313" key="3">
    <source>
        <dbReference type="Proteomes" id="UP000499080"/>
    </source>
</evidence>
<protein>
    <submittedName>
        <fullName evidence="1">Uncharacterized protein</fullName>
    </submittedName>
</protein>
<comment type="caution">
    <text evidence="1">The sequence shown here is derived from an EMBL/GenBank/DDBJ whole genome shotgun (WGS) entry which is preliminary data.</text>
</comment>
<dbReference type="Proteomes" id="UP000499080">
    <property type="component" value="Unassembled WGS sequence"/>
</dbReference>
<evidence type="ECO:0000313" key="2">
    <source>
        <dbReference type="EMBL" id="GBO30647.1"/>
    </source>
</evidence>
<organism evidence="1 3">
    <name type="scientific">Araneus ventricosus</name>
    <name type="common">Orbweaver spider</name>
    <name type="synonym">Epeira ventricosa</name>
    <dbReference type="NCBI Taxonomy" id="182803"/>
    <lineage>
        <taxon>Eukaryota</taxon>
        <taxon>Metazoa</taxon>
        <taxon>Ecdysozoa</taxon>
        <taxon>Arthropoda</taxon>
        <taxon>Chelicerata</taxon>
        <taxon>Arachnida</taxon>
        <taxon>Araneae</taxon>
        <taxon>Araneomorphae</taxon>
        <taxon>Entelegynae</taxon>
        <taxon>Araneoidea</taxon>
        <taxon>Araneidae</taxon>
        <taxon>Araneus</taxon>
    </lineage>
</organism>
<accession>A0A4Y2VZT0</accession>
<gene>
    <name evidence="1" type="ORF">AVEN_239530_1</name>
    <name evidence="2" type="ORF">AVEN_71090_1</name>
</gene>
<name>A0A4Y2VZT0_ARAVE</name>
<dbReference type="EMBL" id="BGPR01053845">
    <property type="protein sequence ID" value="GBO30647.1"/>
    <property type="molecule type" value="Genomic_DNA"/>
</dbReference>
<dbReference type="EMBL" id="BGPR01053834">
    <property type="protein sequence ID" value="GBO30639.1"/>
    <property type="molecule type" value="Genomic_DNA"/>
</dbReference>
<sequence length="106" mass="11951">IDPGGCPVSPDAIPIDLWHARRVPLIFQERVNCWWTYFNNSDPDKDELFRFMSSDEVRGCLLNRRVDKSHTRDVGREEDIVPSLVLGEGGLTSLALHDGSQWSGAN</sequence>
<evidence type="ECO:0000313" key="1">
    <source>
        <dbReference type="EMBL" id="GBO30639.1"/>
    </source>
</evidence>
<dbReference type="AlphaFoldDB" id="A0A4Y2VZT0"/>
<reference evidence="1 3" key="1">
    <citation type="journal article" date="2019" name="Sci. Rep.">
        <title>Orb-weaving spider Araneus ventricosus genome elucidates the spidroin gene catalogue.</title>
        <authorList>
            <person name="Kono N."/>
            <person name="Nakamura H."/>
            <person name="Ohtoshi R."/>
            <person name="Moran D.A.P."/>
            <person name="Shinohara A."/>
            <person name="Yoshida Y."/>
            <person name="Fujiwara M."/>
            <person name="Mori M."/>
            <person name="Tomita M."/>
            <person name="Arakawa K."/>
        </authorList>
    </citation>
    <scope>NUCLEOTIDE SEQUENCE [LARGE SCALE GENOMIC DNA]</scope>
</reference>
<keyword evidence="3" id="KW-1185">Reference proteome</keyword>
<feature type="non-terminal residue" evidence="1">
    <location>
        <position position="1"/>
    </location>
</feature>